<dbReference type="Pfam" id="PF21445">
    <property type="entry name" value="ADDB_N"/>
    <property type="match status" value="1"/>
</dbReference>
<keyword evidence="5 14" id="KW-0227">DNA damage</keyword>
<comment type="similarity">
    <text evidence="14">Belongs to the helicase family. AddB/RexB type 1 subfamily.</text>
</comment>
<comment type="cofactor">
    <cofactor evidence="14">
        <name>Mg(2+)</name>
        <dbReference type="ChEBI" id="CHEBI:18420"/>
    </cofactor>
</comment>
<keyword evidence="13 14" id="KW-0234">DNA repair</keyword>
<dbReference type="Proteomes" id="UP000184447">
    <property type="component" value="Unassembled WGS sequence"/>
</dbReference>
<proteinExistence type="inferred from homology"/>
<dbReference type="InterPro" id="IPR014140">
    <property type="entry name" value="DNA_helicase_suAddB"/>
</dbReference>
<keyword evidence="7 14" id="KW-0347">Helicase</keyword>
<feature type="binding site" evidence="14">
    <location>
        <position position="1102"/>
    </location>
    <ligand>
        <name>[4Fe-4S] cluster</name>
        <dbReference type="ChEBI" id="CHEBI:49883"/>
    </ligand>
</feature>
<keyword evidence="18" id="KW-1185">Reference proteome</keyword>
<dbReference type="GO" id="GO:0004386">
    <property type="term" value="F:helicase activity"/>
    <property type="evidence" value="ECO:0007669"/>
    <property type="project" value="UniProtKB-KW"/>
</dbReference>
<evidence type="ECO:0000256" key="5">
    <source>
        <dbReference type="ARBA" id="ARBA00022763"/>
    </source>
</evidence>
<dbReference type="RefSeq" id="WP_073339405.1">
    <property type="nucleotide sequence ID" value="NZ_FQXM01000020.1"/>
</dbReference>
<evidence type="ECO:0000256" key="3">
    <source>
        <dbReference type="ARBA" id="ARBA00022723"/>
    </source>
</evidence>
<name>A0A1M5WTI8_9CLOT</name>
<dbReference type="SUPFAM" id="SSF52540">
    <property type="entry name" value="P-loop containing nucleoside triphosphate hydrolases"/>
    <property type="match status" value="2"/>
</dbReference>
<sequence length="1143" mass="132080">MGLRFVFGRAGFGKSSFAMNSIKENLHKDKQLYLLVPDQFSYTAEKTMVKEIGGTGIINADVLTFKRIARKVFSEVGGNSKDRIMNSGKNMLIYSIMNDIKDDLSVFQLAAKQKGFVDSVATMISEFKNYNISALELQTSLVNFDEGDLLKEKLKDVASIYKSFEEKLKDNFIDDDDELTILNRKIDESSMFDGEEIWIDEFNSFTPQQYLIVEKIIKKAARVNVCLIGDYYKDINNESLFNVTTSTYDKLIEIAMENNIGIDKPIVLKGYKGRFSNNMEIKFLEENYFKYPCDSYKEDNKNISILKANNPYEEVEETAKKIISLCRDEGYRYKDIVVVSRNLDTYEKIVKAIFDSYDIPPFIDKKKDVDDNPLIILITSIIDIFNKNWSYESVFRYLKSGLIKIDIDEIDALENYVLAAGIRGKKRWSESWDYNINYNFQNNNLTEEDEIMLKEINEIREKIARPLIDLHENIKGSHKASELCSSMFNFLCDLGINETIETWVQDFRKKGNEELAVQYSEIWNMVMEIFDEIVNVFKEEKIILKDFVNILSIGFQKKKMGLIPPTLDVVTVGSIDRIRSHSIKALFVLGVNDGVFPAVMKEDGVFNDGDREKLRNFDINLSEDSKAKTFGEQFLVYTTLTLPLNYLNLSYSMADFEGKTLRASVIINRLKKIFPKLKENSIIDDINKGQEDFIKDITMPKPTFNNLVKHVSSKNKKALNNPVWEEVHKWYCSHNNWKDKCDIILNAEAYTNQVKLIKEEKVKKLYGNKLNLSVSRLEKYVECPFAYFAQYGLGAKERKIFKLTPPDLGSFMHGVIDDFSKLVKDSDKQWSEIDDEWCKEKVDLIFQRKITEISSSIFNSSARYRYFSERLRRVLIKTILVIIEHMRRSGFQPVGYEVIFGENGDYPSIEVDLEDGEKVYLSGRIDRVDKLTLDEKEYYRIIDYKSGNKDFDLNSVYYGLQIQLMLYLDAILTNENSSHNEESKAAGVFYFRIEDPIIKGSKEMSPEKIQQAILKELKMKGLILEDVKIVTEMDKEIEGHSLIIPASVKKDGNLGKSSSLASDEDFNSLRNFVRKGLASTCERMLKGEIKIEPYKNQDMAACKYCLYSSVCKFDSTLEDNNYKVLKKRDNDEVWSLIKEGSEE</sequence>
<evidence type="ECO:0000256" key="1">
    <source>
        <dbReference type="ARBA" id="ARBA00022485"/>
    </source>
</evidence>
<evidence type="ECO:0000256" key="14">
    <source>
        <dbReference type="HAMAP-Rule" id="MF_01452"/>
    </source>
</evidence>
<comment type="subunit">
    <text evidence="14">Heterodimer of AddA and AddB.</text>
</comment>
<keyword evidence="2 14" id="KW-0540">Nuclease</keyword>
<dbReference type="InterPro" id="IPR011604">
    <property type="entry name" value="PDDEXK-like_dom_sf"/>
</dbReference>
<evidence type="ECO:0000256" key="2">
    <source>
        <dbReference type="ARBA" id="ARBA00022722"/>
    </source>
</evidence>
<evidence type="ECO:0000256" key="9">
    <source>
        <dbReference type="ARBA" id="ARBA00022840"/>
    </source>
</evidence>
<evidence type="ECO:0000256" key="12">
    <source>
        <dbReference type="ARBA" id="ARBA00023125"/>
    </source>
</evidence>
<evidence type="ECO:0000313" key="18">
    <source>
        <dbReference type="Proteomes" id="UP000184447"/>
    </source>
</evidence>
<keyword evidence="9 14" id="KW-0067">ATP-binding</keyword>
<keyword evidence="4 14" id="KW-0547">Nucleotide-binding</keyword>
<feature type="binding site" evidence="14">
    <location>
        <position position="1105"/>
    </location>
    <ligand>
        <name>[4Fe-4S] cluster</name>
        <dbReference type="ChEBI" id="CHEBI:49883"/>
    </ligand>
</feature>
<dbReference type="PANTHER" id="PTHR30591">
    <property type="entry name" value="RECBCD ENZYME SUBUNIT RECC"/>
    <property type="match status" value="1"/>
</dbReference>
<accession>A0A1M5WTI8</accession>
<evidence type="ECO:0000256" key="4">
    <source>
        <dbReference type="ARBA" id="ARBA00022741"/>
    </source>
</evidence>
<dbReference type="GO" id="GO:0003690">
    <property type="term" value="F:double-stranded DNA binding"/>
    <property type="evidence" value="ECO:0007669"/>
    <property type="project" value="UniProtKB-UniRule"/>
</dbReference>
<keyword evidence="11 14" id="KW-0411">Iron-sulfur</keyword>
<comment type="function">
    <text evidence="14">The heterodimer acts as both an ATP-dependent DNA helicase and an ATP-dependent, dual-direction single-stranded exonuclease. Recognizes the chi site generating a DNA molecule suitable for the initiation of homologous recombination. The AddB subunit has 5' -&gt; 3' nuclease activity but not helicase activity.</text>
</comment>
<feature type="binding site" evidence="14">
    <location>
        <position position="1111"/>
    </location>
    <ligand>
        <name>[4Fe-4S] cluster</name>
        <dbReference type="ChEBI" id="CHEBI:49883"/>
    </ligand>
</feature>
<dbReference type="Pfam" id="PF12705">
    <property type="entry name" value="PDDEXK_1"/>
    <property type="match status" value="1"/>
</dbReference>
<dbReference type="GO" id="GO:0000724">
    <property type="term" value="P:double-strand break repair via homologous recombination"/>
    <property type="evidence" value="ECO:0007669"/>
    <property type="project" value="UniProtKB-UniRule"/>
</dbReference>
<dbReference type="InterPro" id="IPR049035">
    <property type="entry name" value="ADDB_N"/>
</dbReference>
<dbReference type="NCBIfam" id="TIGR02773">
    <property type="entry name" value="addB_Gpos"/>
    <property type="match status" value="1"/>
</dbReference>
<keyword evidence="6 14" id="KW-0378">Hydrolase</keyword>
<keyword evidence="3 14" id="KW-0479">Metal-binding</keyword>
<feature type="binding site" evidence="14">
    <location>
        <position position="783"/>
    </location>
    <ligand>
        <name>[4Fe-4S] cluster</name>
        <dbReference type="ChEBI" id="CHEBI:49883"/>
    </ligand>
</feature>
<evidence type="ECO:0000256" key="7">
    <source>
        <dbReference type="ARBA" id="ARBA00022806"/>
    </source>
</evidence>
<dbReference type="AlphaFoldDB" id="A0A1M5WTI8"/>
<feature type="domain" description="ATP-dependent helicase/deoxyribonuclease subunit B N-terminal" evidence="16">
    <location>
        <begin position="5"/>
        <end position="285"/>
    </location>
</feature>
<evidence type="ECO:0000256" key="10">
    <source>
        <dbReference type="ARBA" id="ARBA00023004"/>
    </source>
</evidence>
<evidence type="ECO:0000313" key="17">
    <source>
        <dbReference type="EMBL" id="SHH90742.1"/>
    </source>
</evidence>
<keyword evidence="8 14" id="KW-0269">Exonuclease</keyword>
<dbReference type="STRING" id="1121316.SAMN02745207_03104"/>
<evidence type="ECO:0000256" key="6">
    <source>
        <dbReference type="ARBA" id="ARBA00022801"/>
    </source>
</evidence>
<dbReference type="HAMAP" id="MF_01452">
    <property type="entry name" value="AddB_type1"/>
    <property type="match status" value="1"/>
</dbReference>
<dbReference type="OrthoDB" id="9758506at2"/>
<evidence type="ECO:0000259" key="15">
    <source>
        <dbReference type="Pfam" id="PF12705"/>
    </source>
</evidence>
<keyword evidence="10 14" id="KW-0408">Iron</keyword>
<dbReference type="InterPro" id="IPR038726">
    <property type="entry name" value="PDDEXK_AddAB-type"/>
</dbReference>
<keyword evidence="1 14" id="KW-0004">4Fe-4S</keyword>
<evidence type="ECO:0000256" key="13">
    <source>
        <dbReference type="ARBA" id="ARBA00023204"/>
    </source>
</evidence>
<reference evidence="17 18" key="1">
    <citation type="submission" date="2016-11" db="EMBL/GenBank/DDBJ databases">
        <authorList>
            <person name="Jaros S."/>
            <person name="Januszkiewicz K."/>
            <person name="Wedrychowicz H."/>
        </authorList>
    </citation>
    <scope>NUCLEOTIDE SEQUENCE [LARGE SCALE GENOMIC DNA]</scope>
    <source>
        <strain evidence="17 18">DSM 8605</strain>
    </source>
</reference>
<evidence type="ECO:0000259" key="16">
    <source>
        <dbReference type="Pfam" id="PF21445"/>
    </source>
</evidence>
<dbReference type="EC" id="3.1.-.-" evidence="14"/>
<keyword evidence="12 14" id="KW-0238">DNA-binding</keyword>
<evidence type="ECO:0000256" key="8">
    <source>
        <dbReference type="ARBA" id="ARBA00022839"/>
    </source>
</evidence>
<dbReference type="Gene3D" id="3.90.320.10">
    <property type="match status" value="1"/>
</dbReference>
<comment type="miscellaneous">
    <text evidence="14">Despite having conserved helicase domains, this subunit does not have helicase activity.</text>
</comment>
<evidence type="ECO:0000256" key="11">
    <source>
        <dbReference type="ARBA" id="ARBA00023014"/>
    </source>
</evidence>
<dbReference type="GO" id="GO:0008409">
    <property type="term" value="F:5'-3' exonuclease activity"/>
    <property type="evidence" value="ECO:0007669"/>
    <property type="project" value="UniProtKB-UniRule"/>
</dbReference>
<dbReference type="GO" id="GO:0005524">
    <property type="term" value="F:ATP binding"/>
    <property type="evidence" value="ECO:0007669"/>
    <property type="project" value="UniProtKB-UniRule"/>
</dbReference>
<comment type="cofactor">
    <cofactor evidence="14">
        <name>[4Fe-4S] cluster</name>
        <dbReference type="ChEBI" id="CHEBI:49883"/>
    </cofactor>
    <text evidence="14">Binds 1 [4Fe-4S] cluster.</text>
</comment>
<dbReference type="GO" id="GO:0051539">
    <property type="term" value="F:4 iron, 4 sulfur cluster binding"/>
    <property type="evidence" value="ECO:0007669"/>
    <property type="project" value="UniProtKB-KW"/>
</dbReference>
<protein>
    <recommendedName>
        <fullName evidence="14">ATP-dependent helicase/deoxyribonuclease subunit B</fullName>
        <ecNumber evidence="14">3.1.-.-</ecNumber>
    </recommendedName>
    <alternativeName>
        <fullName evidence="14">ATP-dependent helicase/nuclease subunit AddB</fullName>
    </alternativeName>
</protein>
<feature type="domain" description="PD-(D/E)XK endonuclease-like" evidence="15">
    <location>
        <begin position="772"/>
        <end position="1112"/>
    </location>
</feature>
<organism evidence="17 18">
    <name type="scientific">Clostridium grantii DSM 8605</name>
    <dbReference type="NCBI Taxonomy" id="1121316"/>
    <lineage>
        <taxon>Bacteria</taxon>
        <taxon>Bacillati</taxon>
        <taxon>Bacillota</taxon>
        <taxon>Clostridia</taxon>
        <taxon>Eubacteriales</taxon>
        <taxon>Clostridiaceae</taxon>
        <taxon>Clostridium</taxon>
    </lineage>
</organism>
<dbReference type="GO" id="GO:0046872">
    <property type="term" value="F:metal ion binding"/>
    <property type="evidence" value="ECO:0007669"/>
    <property type="project" value="UniProtKB-KW"/>
</dbReference>
<dbReference type="PANTHER" id="PTHR30591:SF1">
    <property type="entry name" value="RECBCD ENZYME SUBUNIT RECC"/>
    <property type="match status" value="1"/>
</dbReference>
<dbReference type="EMBL" id="FQXM01000020">
    <property type="protein sequence ID" value="SHH90742.1"/>
    <property type="molecule type" value="Genomic_DNA"/>
</dbReference>
<dbReference type="Gene3D" id="3.40.50.300">
    <property type="entry name" value="P-loop containing nucleotide triphosphate hydrolases"/>
    <property type="match status" value="3"/>
</dbReference>
<gene>
    <name evidence="14" type="primary">addB</name>
    <name evidence="17" type="ORF">SAMN02745207_03104</name>
</gene>
<dbReference type="InterPro" id="IPR027417">
    <property type="entry name" value="P-loop_NTPase"/>
</dbReference>